<organism evidence="1 2">
    <name type="scientific">Alloprevotella tannerae ATCC 51259</name>
    <dbReference type="NCBI Taxonomy" id="626522"/>
    <lineage>
        <taxon>Bacteria</taxon>
        <taxon>Pseudomonadati</taxon>
        <taxon>Bacteroidota</taxon>
        <taxon>Bacteroidia</taxon>
        <taxon>Bacteroidales</taxon>
        <taxon>Prevotellaceae</taxon>
        <taxon>Alloprevotella</taxon>
    </lineage>
</organism>
<reference evidence="1" key="1">
    <citation type="submission" date="2009-09" db="EMBL/GenBank/DDBJ databases">
        <authorList>
            <person name="Weinstock G."/>
            <person name="Sodergren E."/>
            <person name="Clifton S."/>
            <person name="Fulton L."/>
            <person name="Fulton B."/>
            <person name="Courtney L."/>
            <person name="Fronick C."/>
            <person name="Harrison M."/>
            <person name="Strong C."/>
            <person name="Farmer C."/>
            <person name="Delahaunty K."/>
            <person name="Markovic C."/>
            <person name="Hall O."/>
            <person name="Minx P."/>
            <person name="Tomlinson C."/>
            <person name="Mitreva M."/>
            <person name="Nelson J."/>
            <person name="Hou S."/>
            <person name="Wollam A."/>
            <person name="Pepin K.H."/>
            <person name="Johnson M."/>
            <person name="Bhonagiri V."/>
            <person name="Nash W.E."/>
            <person name="Warren W."/>
            <person name="Chinwalla A."/>
            <person name="Mardis E.R."/>
            <person name="Wilson R.K."/>
        </authorList>
    </citation>
    <scope>NUCLEOTIDE SEQUENCE [LARGE SCALE GENOMIC DNA]</scope>
    <source>
        <strain evidence="1">ATCC 51259</strain>
    </source>
</reference>
<evidence type="ECO:0000313" key="2">
    <source>
        <dbReference type="Proteomes" id="UP000003460"/>
    </source>
</evidence>
<protein>
    <submittedName>
        <fullName evidence="1">Uncharacterized protein</fullName>
    </submittedName>
</protein>
<gene>
    <name evidence="1" type="ORF">GCWU000325_01414</name>
</gene>
<accession>C9LGR8</accession>
<evidence type="ECO:0000313" key="1">
    <source>
        <dbReference type="EMBL" id="EEX71876.1"/>
    </source>
</evidence>
<name>C9LGR8_9BACT</name>
<dbReference type="EMBL" id="ACIJ02000018">
    <property type="protein sequence ID" value="EEX71876.1"/>
    <property type="molecule type" value="Genomic_DNA"/>
</dbReference>
<proteinExistence type="predicted"/>
<dbReference type="Proteomes" id="UP000003460">
    <property type="component" value="Unassembled WGS sequence"/>
</dbReference>
<comment type="caution">
    <text evidence="1">The sequence shown here is derived from an EMBL/GenBank/DDBJ whole genome shotgun (WGS) entry which is preliminary data.</text>
</comment>
<dbReference type="AlphaFoldDB" id="C9LGR8"/>
<sequence length="48" mass="5505">MNTPVCCFFTTADECKMRIKATFQEPVESDRANYVCGNPAIFNKTKKR</sequence>
<dbReference type="HOGENOM" id="CLU_3156432_0_0_10"/>
<keyword evidence="2" id="KW-1185">Reference proteome</keyword>